<keyword evidence="2" id="KW-0472">Membrane</keyword>
<dbReference type="AlphaFoldDB" id="A0A370NBX0"/>
<evidence type="ECO:0000313" key="4">
    <source>
        <dbReference type="EMBL" id="RDK03086.1"/>
    </source>
</evidence>
<dbReference type="RefSeq" id="WP_115100480.1">
    <property type="nucleotide sequence ID" value="NZ_QHKS01000005.1"/>
</dbReference>
<reference evidence="5" key="1">
    <citation type="submission" date="2018-05" db="EMBL/GenBank/DDBJ databases">
        <authorList>
            <person name="Feng T."/>
        </authorList>
    </citation>
    <scope>NUCLEOTIDE SEQUENCE [LARGE SCALE GENOMIC DNA]</scope>
    <source>
        <strain evidence="5">S27</strain>
    </source>
</reference>
<dbReference type="Gene3D" id="3.20.20.370">
    <property type="entry name" value="Glycoside hydrolase/deacetylase"/>
    <property type="match status" value="1"/>
</dbReference>
<dbReference type="SUPFAM" id="SSF88713">
    <property type="entry name" value="Glycoside hydrolase/deacetylase"/>
    <property type="match status" value="1"/>
</dbReference>
<proteinExistence type="predicted"/>
<name>A0A370NBX0_9BURK</name>
<evidence type="ECO:0000259" key="3">
    <source>
        <dbReference type="PROSITE" id="PS51677"/>
    </source>
</evidence>
<dbReference type="Pfam" id="PF01522">
    <property type="entry name" value="Polysacc_deac_1"/>
    <property type="match status" value="1"/>
</dbReference>
<dbReference type="InterPro" id="IPR011330">
    <property type="entry name" value="Glyco_hydro/deAcase_b/a-brl"/>
</dbReference>
<dbReference type="GO" id="GO:0005975">
    <property type="term" value="P:carbohydrate metabolic process"/>
    <property type="evidence" value="ECO:0007669"/>
    <property type="project" value="InterPro"/>
</dbReference>
<evidence type="ECO:0000256" key="1">
    <source>
        <dbReference type="SAM" id="MobiDB-lite"/>
    </source>
</evidence>
<keyword evidence="2" id="KW-1133">Transmembrane helix</keyword>
<feature type="region of interest" description="Disordered" evidence="1">
    <location>
        <begin position="1"/>
        <end position="20"/>
    </location>
</feature>
<keyword evidence="2" id="KW-0812">Transmembrane</keyword>
<gene>
    <name evidence="4" type="ORF">DLM46_09310</name>
</gene>
<dbReference type="OrthoDB" id="276604at2"/>
<evidence type="ECO:0000256" key="2">
    <source>
        <dbReference type="SAM" id="Phobius"/>
    </source>
</evidence>
<dbReference type="Proteomes" id="UP000254875">
    <property type="component" value="Unassembled WGS sequence"/>
</dbReference>
<comment type="caution">
    <text evidence="4">The sequence shown here is derived from an EMBL/GenBank/DDBJ whole genome shotgun (WGS) entry which is preliminary data.</text>
</comment>
<feature type="transmembrane region" description="Helical" evidence="2">
    <location>
        <begin position="30"/>
        <end position="49"/>
    </location>
</feature>
<dbReference type="PROSITE" id="PS51677">
    <property type="entry name" value="NODB"/>
    <property type="match status" value="1"/>
</dbReference>
<accession>A0A370NBX0</accession>
<dbReference type="InterPro" id="IPR050248">
    <property type="entry name" value="Polysacc_deacetylase_ArnD"/>
</dbReference>
<dbReference type="EMBL" id="QHKS01000005">
    <property type="protein sequence ID" value="RDK03086.1"/>
    <property type="molecule type" value="Genomic_DNA"/>
</dbReference>
<protein>
    <submittedName>
        <fullName evidence="4">Polysaccharide deacetylase family protein</fullName>
    </submittedName>
</protein>
<evidence type="ECO:0000313" key="5">
    <source>
        <dbReference type="Proteomes" id="UP000254875"/>
    </source>
</evidence>
<organism evidence="4 5">
    <name type="scientific">Paraburkholderia lacunae</name>
    <dbReference type="NCBI Taxonomy" id="2211104"/>
    <lineage>
        <taxon>Bacteria</taxon>
        <taxon>Pseudomonadati</taxon>
        <taxon>Pseudomonadota</taxon>
        <taxon>Betaproteobacteria</taxon>
        <taxon>Burkholderiales</taxon>
        <taxon>Burkholderiaceae</taxon>
        <taxon>Paraburkholderia</taxon>
    </lineage>
</organism>
<dbReference type="CDD" id="cd10917">
    <property type="entry name" value="CE4_NodB_like_6s_7s"/>
    <property type="match status" value="1"/>
</dbReference>
<sequence length="289" mass="31815">MTEFSSPPQNADSAEAAAPRRRWPRTGYPAMLSATAAWHVAVLAGWLFAPSAWPWWLAAIVANHAIFTVAGLLPRTSLLGPNWTRLPAGARNADAIALTIDDGPDPVVTPQVLDLLDAYGVRATFFCIGAKAQRYPALTREIVARGHALENHSQVHVHTFSVTFPGALTREIAAAQRTFEELTGERPMFFRAPAGLRNLFLEPVLQKLDLRLAAWTRRGFDTRERDPQVVAERLLVGLAGRDILLLHDGNAALTLDAKPVILAVLPRVIDAVRRRNLRFVTLREAHIDA</sequence>
<feature type="transmembrane region" description="Helical" evidence="2">
    <location>
        <begin position="55"/>
        <end position="73"/>
    </location>
</feature>
<dbReference type="PANTHER" id="PTHR10587:SF137">
    <property type="entry name" value="4-DEOXY-4-FORMAMIDO-L-ARABINOSE-PHOSPHOUNDECAPRENOL DEFORMYLASE ARND-RELATED"/>
    <property type="match status" value="1"/>
</dbReference>
<keyword evidence="5" id="KW-1185">Reference proteome</keyword>
<feature type="domain" description="NodB homology" evidence="3">
    <location>
        <begin position="94"/>
        <end position="280"/>
    </location>
</feature>
<dbReference type="InterPro" id="IPR002509">
    <property type="entry name" value="NODB_dom"/>
</dbReference>
<dbReference type="GO" id="GO:0016810">
    <property type="term" value="F:hydrolase activity, acting on carbon-nitrogen (but not peptide) bonds"/>
    <property type="evidence" value="ECO:0007669"/>
    <property type="project" value="InterPro"/>
</dbReference>
<feature type="compositionally biased region" description="Polar residues" evidence="1">
    <location>
        <begin position="1"/>
        <end position="12"/>
    </location>
</feature>
<dbReference type="PANTHER" id="PTHR10587">
    <property type="entry name" value="GLYCOSYL TRANSFERASE-RELATED"/>
    <property type="match status" value="1"/>
</dbReference>